<feature type="transmembrane region" description="Helical" evidence="1">
    <location>
        <begin position="36"/>
        <end position="64"/>
    </location>
</feature>
<name>A0AA88T8J0_CHASR</name>
<keyword evidence="1" id="KW-0472">Membrane</keyword>
<keyword evidence="3" id="KW-1185">Reference proteome</keyword>
<gene>
    <name evidence="2" type="ORF">Q5P01_002892</name>
</gene>
<dbReference type="Gene3D" id="1.20.1070.10">
    <property type="entry name" value="Rhodopsin 7-helix transmembrane proteins"/>
    <property type="match status" value="1"/>
</dbReference>
<dbReference type="EMBL" id="JAUPFM010000001">
    <property type="protein sequence ID" value="KAK2863359.1"/>
    <property type="molecule type" value="Genomic_DNA"/>
</dbReference>
<keyword evidence="1" id="KW-0812">Transmembrane</keyword>
<reference evidence="2" key="1">
    <citation type="submission" date="2023-07" db="EMBL/GenBank/DDBJ databases">
        <title>Chromosome-level Genome Assembly of Striped Snakehead (Channa striata).</title>
        <authorList>
            <person name="Liu H."/>
        </authorList>
    </citation>
    <scope>NUCLEOTIDE SEQUENCE</scope>
    <source>
        <strain evidence="2">Gz</strain>
        <tissue evidence="2">Muscle</tissue>
    </source>
</reference>
<evidence type="ECO:0000313" key="2">
    <source>
        <dbReference type="EMBL" id="KAK2863359.1"/>
    </source>
</evidence>
<dbReference type="Proteomes" id="UP001187415">
    <property type="component" value="Unassembled WGS sequence"/>
</dbReference>
<protein>
    <recommendedName>
        <fullName evidence="4">G-protein coupled receptors family 1 profile domain-containing protein</fullName>
    </recommendedName>
</protein>
<evidence type="ECO:0000313" key="3">
    <source>
        <dbReference type="Proteomes" id="UP001187415"/>
    </source>
</evidence>
<sequence>MLESDGCEQQSDHVTATNMAANSSSSVSYLLHCSDFTVGVVVISAFLFTKLSLLLPLSLLVLFLGVQRWRRQRSFATTSHSDIFTYNSAALELIYVLGVISYYCGKEFRVLELMTLGYLYFFSPVLPGETCFHILTCVERYLAVVHPVTYLTLRQSGGVRIRNISVGTWGNGEGQGSG</sequence>
<proteinExistence type="predicted"/>
<feature type="transmembrane region" description="Helical" evidence="1">
    <location>
        <begin position="84"/>
        <end position="103"/>
    </location>
</feature>
<keyword evidence="1" id="KW-1133">Transmembrane helix</keyword>
<evidence type="ECO:0000256" key="1">
    <source>
        <dbReference type="SAM" id="Phobius"/>
    </source>
</evidence>
<accession>A0AA88T8J0</accession>
<dbReference type="SUPFAM" id="SSF81321">
    <property type="entry name" value="Family A G protein-coupled receptor-like"/>
    <property type="match status" value="1"/>
</dbReference>
<dbReference type="AlphaFoldDB" id="A0AA88T8J0"/>
<organism evidence="2 3">
    <name type="scientific">Channa striata</name>
    <name type="common">Snakehead murrel</name>
    <name type="synonym">Ophicephalus striatus</name>
    <dbReference type="NCBI Taxonomy" id="64152"/>
    <lineage>
        <taxon>Eukaryota</taxon>
        <taxon>Metazoa</taxon>
        <taxon>Chordata</taxon>
        <taxon>Craniata</taxon>
        <taxon>Vertebrata</taxon>
        <taxon>Euteleostomi</taxon>
        <taxon>Actinopterygii</taxon>
        <taxon>Neopterygii</taxon>
        <taxon>Teleostei</taxon>
        <taxon>Neoteleostei</taxon>
        <taxon>Acanthomorphata</taxon>
        <taxon>Anabantaria</taxon>
        <taxon>Anabantiformes</taxon>
        <taxon>Channoidei</taxon>
        <taxon>Channidae</taxon>
        <taxon>Channa</taxon>
    </lineage>
</organism>
<evidence type="ECO:0008006" key="4">
    <source>
        <dbReference type="Google" id="ProtNLM"/>
    </source>
</evidence>
<comment type="caution">
    <text evidence="2">The sequence shown here is derived from an EMBL/GenBank/DDBJ whole genome shotgun (WGS) entry which is preliminary data.</text>
</comment>